<gene>
    <name evidence="10" type="ORF">PPROV_000500800</name>
</gene>
<dbReference type="EMBL" id="BNJQ01000012">
    <property type="protein sequence ID" value="GHP06261.1"/>
    <property type="molecule type" value="Genomic_DNA"/>
</dbReference>
<organism evidence="10 11">
    <name type="scientific">Pycnococcus provasolii</name>
    <dbReference type="NCBI Taxonomy" id="41880"/>
    <lineage>
        <taxon>Eukaryota</taxon>
        <taxon>Viridiplantae</taxon>
        <taxon>Chlorophyta</taxon>
        <taxon>Pseudoscourfieldiophyceae</taxon>
        <taxon>Pseudoscourfieldiales</taxon>
        <taxon>Pycnococcaceae</taxon>
        <taxon>Pycnococcus</taxon>
    </lineage>
</organism>
<keyword evidence="7 8" id="KW-0012">Acyltransferase</keyword>
<dbReference type="InterPro" id="IPR039859">
    <property type="entry name" value="PFA4/ZDH16/20/ERF2-like"/>
</dbReference>
<dbReference type="PROSITE" id="PS50216">
    <property type="entry name" value="DHHC"/>
    <property type="match status" value="1"/>
</dbReference>
<feature type="transmembrane region" description="Helical" evidence="8">
    <location>
        <begin position="37"/>
        <end position="57"/>
    </location>
</feature>
<proteinExistence type="inferred from homology"/>
<name>A0A830HL55_9CHLO</name>
<evidence type="ECO:0000313" key="10">
    <source>
        <dbReference type="EMBL" id="GHP06261.1"/>
    </source>
</evidence>
<feature type="domain" description="Palmitoyltransferase DHHC" evidence="9">
    <location>
        <begin position="112"/>
        <end position="244"/>
    </location>
</feature>
<protein>
    <recommendedName>
        <fullName evidence="8">S-acyltransferase</fullName>
        <ecNumber evidence="8">2.3.1.225</ecNumber>
    </recommendedName>
    <alternativeName>
        <fullName evidence="8">Palmitoyltransferase</fullName>
    </alternativeName>
</protein>
<dbReference type="Proteomes" id="UP000660262">
    <property type="component" value="Unassembled WGS sequence"/>
</dbReference>
<evidence type="ECO:0000256" key="5">
    <source>
        <dbReference type="ARBA" id="ARBA00022989"/>
    </source>
</evidence>
<sequence length="312" mass="33849">MGSPTVLLVLLIFATMYCIICLDVVNPWLGGYQTAQGCFHLLTFTLLMSMALISYALTVTRDPGPVPAYDGLGSQPNDGLGDAECGDVDAGVKAKTTAVHVEVKRKGNGTAPRFCSKCLAYKPPRTHHCRQCRRCVLKMDHHCVWVANCVGHGNQKAFFLFLFYTTLSLVYALYLLISFGIDMLHQQAETKTSSFQSHRAPLPSIARPCFAGALLLPLSMGVGSLFAWHTRLVATNQTTIETYEGVRVRKTLASGETASASHSRVYDVGLWANVTSILGDNPPLWFVPWVGGPIGPGSAAGDGVRFPTRLDL</sequence>
<dbReference type="AlphaFoldDB" id="A0A830HL55"/>
<comment type="catalytic activity">
    <reaction evidence="8">
        <text>L-cysteinyl-[protein] + hexadecanoyl-CoA = S-hexadecanoyl-L-cysteinyl-[protein] + CoA</text>
        <dbReference type="Rhea" id="RHEA:36683"/>
        <dbReference type="Rhea" id="RHEA-COMP:10131"/>
        <dbReference type="Rhea" id="RHEA-COMP:11032"/>
        <dbReference type="ChEBI" id="CHEBI:29950"/>
        <dbReference type="ChEBI" id="CHEBI:57287"/>
        <dbReference type="ChEBI" id="CHEBI:57379"/>
        <dbReference type="ChEBI" id="CHEBI:74151"/>
        <dbReference type="EC" id="2.3.1.225"/>
    </reaction>
</comment>
<dbReference type="PANTHER" id="PTHR12246">
    <property type="entry name" value="PALMITOYLTRANSFERASE ZDHHC16"/>
    <property type="match status" value="1"/>
</dbReference>
<dbReference type="InterPro" id="IPR001594">
    <property type="entry name" value="Palmitoyltrfase_DHHC"/>
</dbReference>
<keyword evidence="11" id="KW-1185">Reference proteome</keyword>
<comment type="domain">
    <text evidence="8">The DHHC domain is required for palmitoyltransferase activity.</text>
</comment>
<feature type="transmembrane region" description="Helical" evidence="8">
    <location>
        <begin position="161"/>
        <end position="184"/>
    </location>
</feature>
<dbReference type="EC" id="2.3.1.225" evidence="8"/>
<keyword evidence="5 8" id="KW-1133">Transmembrane helix</keyword>
<feature type="transmembrane region" description="Helical" evidence="8">
    <location>
        <begin position="205"/>
        <end position="228"/>
    </location>
</feature>
<dbReference type="OrthoDB" id="331948at2759"/>
<dbReference type="GO" id="GO:0019706">
    <property type="term" value="F:protein-cysteine S-palmitoyltransferase activity"/>
    <property type="evidence" value="ECO:0007669"/>
    <property type="project" value="UniProtKB-EC"/>
</dbReference>
<evidence type="ECO:0000256" key="4">
    <source>
        <dbReference type="ARBA" id="ARBA00022692"/>
    </source>
</evidence>
<dbReference type="Pfam" id="PF01529">
    <property type="entry name" value="DHHC"/>
    <property type="match status" value="1"/>
</dbReference>
<evidence type="ECO:0000256" key="3">
    <source>
        <dbReference type="ARBA" id="ARBA00022679"/>
    </source>
</evidence>
<comment type="subcellular location">
    <subcellularLocation>
        <location evidence="1">Membrane</location>
        <topology evidence="1">Multi-pass membrane protein</topology>
    </subcellularLocation>
</comment>
<evidence type="ECO:0000256" key="7">
    <source>
        <dbReference type="ARBA" id="ARBA00023315"/>
    </source>
</evidence>
<comment type="caution">
    <text evidence="10">The sequence shown here is derived from an EMBL/GenBank/DDBJ whole genome shotgun (WGS) entry which is preliminary data.</text>
</comment>
<keyword evidence="6 8" id="KW-0472">Membrane</keyword>
<evidence type="ECO:0000256" key="8">
    <source>
        <dbReference type="RuleBase" id="RU079119"/>
    </source>
</evidence>
<accession>A0A830HL55</accession>
<evidence type="ECO:0000256" key="2">
    <source>
        <dbReference type="ARBA" id="ARBA00008574"/>
    </source>
</evidence>
<evidence type="ECO:0000256" key="6">
    <source>
        <dbReference type="ARBA" id="ARBA00023136"/>
    </source>
</evidence>
<comment type="similarity">
    <text evidence="2 8">Belongs to the DHHC palmitoyltransferase family.</text>
</comment>
<evidence type="ECO:0000256" key="1">
    <source>
        <dbReference type="ARBA" id="ARBA00004141"/>
    </source>
</evidence>
<reference evidence="10" key="1">
    <citation type="submission" date="2020-10" db="EMBL/GenBank/DDBJ databases">
        <title>Unveiling of a novel bifunctional photoreceptor, Dualchrome1, isolated from a cosmopolitan green alga.</title>
        <authorList>
            <person name="Suzuki S."/>
            <person name="Kawachi M."/>
        </authorList>
    </citation>
    <scope>NUCLEOTIDE SEQUENCE</scope>
    <source>
        <strain evidence="10">NIES 2893</strain>
    </source>
</reference>
<keyword evidence="4 8" id="KW-0812">Transmembrane</keyword>
<evidence type="ECO:0000313" key="11">
    <source>
        <dbReference type="Proteomes" id="UP000660262"/>
    </source>
</evidence>
<feature type="transmembrane region" description="Helical" evidence="8">
    <location>
        <begin position="6"/>
        <end position="25"/>
    </location>
</feature>
<evidence type="ECO:0000259" key="9">
    <source>
        <dbReference type="Pfam" id="PF01529"/>
    </source>
</evidence>
<keyword evidence="3 8" id="KW-0808">Transferase</keyword>
<dbReference type="GO" id="GO:0016020">
    <property type="term" value="C:membrane"/>
    <property type="evidence" value="ECO:0007669"/>
    <property type="project" value="UniProtKB-SubCell"/>
</dbReference>